<dbReference type="Pfam" id="PF00079">
    <property type="entry name" value="Serpin"/>
    <property type="match status" value="1"/>
</dbReference>
<evidence type="ECO:0000313" key="3">
    <source>
        <dbReference type="Proteomes" id="UP000515123"/>
    </source>
</evidence>
<dbReference type="Gene3D" id="3.30.497.10">
    <property type="entry name" value="Antithrombin, subunit I, domain 2"/>
    <property type="match status" value="1"/>
</dbReference>
<protein>
    <submittedName>
        <fullName evidence="4">Serpin-Z7-like</fullName>
    </submittedName>
</protein>
<reference evidence="3" key="1">
    <citation type="journal article" date="2015" name="Nat. Genet.">
        <title>The pineapple genome and the evolution of CAM photosynthesis.</title>
        <authorList>
            <person name="Ming R."/>
            <person name="VanBuren R."/>
            <person name="Wai C.M."/>
            <person name="Tang H."/>
            <person name="Schatz M.C."/>
            <person name="Bowers J.E."/>
            <person name="Lyons E."/>
            <person name="Wang M.L."/>
            <person name="Chen J."/>
            <person name="Biggers E."/>
            <person name="Zhang J."/>
            <person name="Huang L."/>
            <person name="Zhang L."/>
            <person name="Miao W."/>
            <person name="Zhang J."/>
            <person name="Ye Z."/>
            <person name="Miao C."/>
            <person name="Lin Z."/>
            <person name="Wang H."/>
            <person name="Zhou H."/>
            <person name="Yim W.C."/>
            <person name="Priest H.D."/>
            <person name="Zheng C."/>
            <person name="Woodhouse M."/>
            <person name="Edger P.P."/>
            <person name="Guyot R."/>
            <person name="Guo H.B."/>
            <person name="Guo H."/>
            <person name="Zheng G."/>
            <person name="Singh R."/>
            <person name="Sharma A."/>
            <person name="Min X."/>
            <person name="Zheng Y."/>
            <person name="Lee H."/>
            <person name="Gurtowski J."/>
            <person name="Sedlazeck F.J."/>
            <person name="Harkess A."/>
            <person name="McKain M.R."/>
            <person name="Liao Z."/>
            <person name="Fang J."/>
            <person name="Liu J."/>
            <person name="Zhang X."/>
            <person name="Zhang Q."/>
            <person name="Hu W."/>
            <person name="Qin Y."/>
            <person name="Wang K."/>
            <person name="Chen L.Y."/>
            <person name="Shirley N."/>
            <person name="Lin Y.R."/>
            <person name="Liu L.Y."/>
            <person name="Hernandez A.G."/>
            <person name="Wright C.L."/>
            <person name="Bulone V."/>
            <person name="Tuskan G.A."/>
            <person name="Heath K."/>
            <person name="Zee F."/>
            <person name="Moore P.H."/>
            <person name="Sunkar R."/>
            <person name="Leebens-Mack J.H."/>
            <person name="Mockler T."/>
            <person name="Bennetzen J.L."/>
            <person name="Freeling M."/>
            <person name="Sankoff D."/>
            <person name="Paterson A.H."/>
            <person name="Zhu X."/>
            <person name="Yang X."/>
            <person name="Smith J.A."/>
            <person name="Cushman J.C."/>
            <person name="Paull R.E."/>
            <person name="Yu Q."/>
        </authorList>
    </citation>
    <scope>NUCLEOTIDE SEQUENCE [LARGE SCALE GENOMIC DNA]</scope>
    <source>
        <strain evidence="3">cv. F153</strain>
    </source>
</reference>
<accession>A0A6P5FGK5</accession>
<organism evidence="3 4">
    <name type="scientific">Ananas comosus</name>
    <name type="common">Pineapple</name>
    <name type="synonym">Ananas ananas</name>
    <dbReference type="NCBI Taxonomy" id="4615"/>
    <lineage>
        <taxon>Eukaryota</taxon>
        <taxon>Viridiplantae</taxon>
        <taxon>Streptophyta</taxon>
        <taxon>Embryophyta</taxon>
        <taxon>Tracheophyta</taxon>
        <taxon>Spermatophyta</taxon>
        <taxon>Magnoliopsida</taxon>
        <taxon>Liliopsida</taxon>
        <taxon>Poales</taxon>
        <taxon>Bromeliaceae</taxon>
        <taxon>Bromelioideae</taxon>
        <taxon>Ananas</taxon>
    </lineage>
</organism>
<comment type="similarity">
    <text evidence="1">Belongs to the serpin family.</text>
</comment>
<dbReference type="GeneID" id="109714794"/>
<dbReference type="RefSeq" id="XP_020095089.1">
    <property type="nucleotide sequence ID" value="XM_020239500.1"/>
</dbReference>
<keyword evidence="3" id="KW-1185">Reference proteome</keyword>
<evidence type="ECO:0000313" key="4">
    <source>
        <dbReference type="RefSeq" id="XP_020095089.1"/>
    </source>
</evidence>
<proteinExistence type="inferred from homology"/>
<dbReference type="InterPro" id="IPR042178">
    <property type="entry name" value="Serpin_sf_1"/>
</dbReference>
<dbReference type="AlphaFoldDB" id="A0A6P5FGK5"/>
<sequence>MTRIEKLLPQYIDPIPDWAHTSVSPTLTLFAPHPIRALDRALPSPPPLPPLSSFSFTSPISPPRAPKPRVHLHALLSLAAVGMRGPTLDELLAVLAPAGGAGATADDVAALAAHVVGRVLADASAAGGPLVSFANGVWVDASLSLKAMFAEITASTYKAEIQPVNFQTKGSQSTYQEISVAQRCITTLSS</sequence>
<name>A0A6P5FGK5_ANACO</name>
<evidence type="ECO:0000259" key="2">
    <source>
        <dbReference type="Pfam" id="PF00079"/>
    </source>
</evidence>
<dbReference type="InterPro" id="IPR023796">
    <property type="entry name" value="Serpin_dom"/>
</dbReference>
<evidence type="ECO:0000256" key="1">
    <source>
        <dbReference type="ARBA" id="ARBA00009500"/>
    </source>
</evidence>
<gene>
    <name evidence="4" type="primary">LOC109714794</name>
</gene>
<dbReference type="Proteomes" id="UP000515123">
    <property type="component" value="Linkage group 9"/>
</dbReference>
<reference evidence="4" key="2">
    <citation type="submission" date="2025-08" db="UniProtKB">
        <authorList>
            <consortium name="RefSeq"/>
        </authorList>
    </citation>
    <scope>IDENTIFICATION</scope>
    <source>
        <tissue evidence="4">Leaf</tissue>
    </source>
</reference>
<feature type="domain" description="Serpin" evidence="2">
    <location>
        <begin position="72"/>
        <end position="171"/>
    </location>
</feature>
<dbReference type="InterPro" id="IPR036186">
    <property type="entry name" value="Serpin_sf"/>
</dbReference>
<dbReference type="OrthoDB" id="1063785at2759"/>
<dbReference type="SUPFAM" id="SSF56574">
    <property type="entry name" value="Serpins"/>
    <property type="match status" value="1"/>
</dbReference>